<sequence length="371" mass="41575">MTTSETERLQWAADLEGARFVASMMHRQTAIAVDNPRPFVASAQQALLETPMGRLVRNYDQQAAIHGTPLGRAVAKPVEFVRSLLTRPQPLMTDQVNADGAAIVQAIDRALSDLSKLDDASDSLEDVVAALERDYLLSLTVTLTGHNVLTGRLAEWEKGGGGDFLDVASLRLVADEGVGRVHMRYVRSATDAGITTFVIGSGMESLDRYPPLQYMLYSQWFTYIYDLWEERYRERIAIAHGMAPDGNPWRRSDIRNNLFGDIRNIRNDVVHKRGEVDASANNTRLTWFENSENIEPQPEQMLSLAALFPRDELLTAPVRPEPGKRTEIPWTVAPELVDDVKRRALDLGMTKAQKREIGIEALQLWLDAHPC</sequence>
<protein>
    <submittedName>
        <fullName evidence="1">Uncharacterized protein</fullName>
    </submittedName>
</protein>
<dbReference type="EMBL" id="CP046173">
    <property type="protein sequence ID" value="QIS17310.1"/>
    <property type="molecule type" value="Genomic_DNA"/>
</dbReference>
<evidence type="ECO:0000313" key="2">
    <source>
        <dbReference type="Proteomes" id="UP000500953"/>
    </source>
</evidence>
<accession>A0A6G9YVX2</accession>
<gene>
    <name evidence="1" type="ORF">F6W96_02270</name>
</gene>
<reference evidence="1 2" key="1">
    <citation type="journal article" date="2019" name="ACS Chem. Biol.">
        <title>Identification and Mobilization of a Cryptic Antibiotic Biosynthesis Gene Locus from a Human-Pathogenic Nocardia Isolate.</title>
        <authorList>
            <person name="Herisse M."/>
            <person name="Ishida K."/>
            <person name="Porter J.L."/>
            <person name="Howden B."/>
            <person name="Hertweck C."/>
            <person name="Stinear T.P."/>
            <person name="Pidot S.J."/>
        </authorList>
    </citation>
    <scope>NUCLEOTIDE SEQUENCE [LARGE SCALE GENOMIC DNA]</scope>
    <source>
        <strain evidence="1 2">AUSMDU00012715</strain>
    </source>
</reference>
<proteinExistence type="predicted"/>
<name>A0A6G9YVX2_9NOCA</name>
<organism evidence="1 2">
    <name type="scientific">Nocardia terpenica</name>
    <dbReference type="NCBI Taxonomy" id="455432"/>
    <lineage>
        <taxon>Bacteria</taxon>
        <taxon>Bacillati</taxon>
        <taxon>Actinomycetota</taxon>
        <taxon>Actinomycetes</taxon>
        <taxon>Mycobacteriales</taxon>
        <taxon>Nocardiaceae</taxon>
        <taxon>Nocardia</taxon>
    </lineage>
</organism>
<dbReference type="Proteomes" id="UP000500953">
    <property type="component" value="Chromosome"/>
</dbReference>
<dbReference type="AlphaFoldDB" id="A0A6G9YVX2"/>
<evidence type="ECO:0000313" key="1">
    <source>
        <dbReference type="EMBL" id="QIS17310.1"/>
    </source>
</evidence>
<dbReference type="RefSeq" id="WP_167484720.1">
    <property type="nucleotide sequence ID" value="NZ_CP046173.1"/>
</dbReference>